<evidence type="ECO:0000259" key="5">
    <source>
        <dbReference type="PROSITE" id="PS51078"/>
    </source>
</evidence>
<reference evidence="6" key="1">
    <citation type="journal article" date="2014" name="Int. J. Syst. Evol. Microbiol.">
        <title>Complete genome sequence of Corynebacterium casei LMG S-19264T (=DSM 44701T), isolated from a smear-ripened cheese.</title>
        <authorList>
            <consortium name="US DOE Joint Genome Institute (JGI-PGF)"/>
            <person name="Walter F."/>
            <person name="Albersmeier A."/>
            <person name="Kalinowski J."/>
            <person name="Ruckert C."/>
        </authorList>
    </citation>
    <scope>NUCLEOTIDE SEQUENCE</scope>
    <source>
        <strain evidence="6">CGMCC 1.12187</strain>
    </source>
</reference>
<sequence>MANSPAGESVISRVVRLMDAFDRQVPSMSLSELARRASLPLTTAHRLVEELVRHGLIERASDGELRMGLRLWELAARGSRALTLREIALPFMEDVQAAVHQLTTLAVLNSGTVLYVERLSAPDAALDAAHVAQRMPIHATSSGLVLLAYSPAWLQEEVLAGPLEKVTEETITDPPTIRKHLAEIRRRGYAALPGIGVLEWTGIAVPVFGAGGAVAAALNATVRREEANVPLTVPALLTAAHGISRALGAENRSAGSTRP</sequence>
<dbReference type="Pfam" id="PF01614">
    <property type="entry name" value="IclR_C"/>
    <property type="match status" value="1"/>
</dbReference>
<evidence type="ECO:0000313" key="6">
    <source>
        <dbReference type="EMBL" id="GGG67729.1"/>
    </source>
</evidence>
<dbReference type="Gene3D" id="3.30.450.40">
    <property type="match status" value="1"/>
</dbReference>
<dbReference type="GO" id="GO:0045892">
    <property type="term" value="P:negative regulation of DNA-templated transcription"/>
    <property type="evidence" value="ECO:0007669"/>
    <property type="project" value="TreeGrafter"/>
</dbReference>
<dbReference type="GO" id="GO:0003700">
    <property type="term" value="F:DNA-binding transcription factor activity"/>
    <property type="evidence" value="ECO:0007669"/>
    <property type="project" value="TreeGrafter"/>
</dbReference>
<evidence type="ECO:0000256" key="1">
    <source>
        <dbReference type="ARBA" id="ARBA00023015"/>
    </source>
</evidence>
<reference evidence="6" key="2">
    <citation type="submission" date="2020-09" db="EMBL/GenBank/DDBJ databases">
        <authorList>
            <person name="Sun Q."/>
            <person name="Zhou Y."/>
        </authorList>
    </citation>
    <scope>NUCLEOTIDE SEQUENCE</scope>
    <source>
        <strain evidence="6">CGMCC 1.12187</strain>
    </source>
</reference>
<evidence type="ECO:0000256" key="2">
    <source>
        <dbReference type="ARBA" id="ARBA00023125"/>
    </source>
</evidence>
<keyword evidence="3" id="KW-0804">Transcription</keyword>
<dbReference type="InterPro" id="IPR014757">
    <property type="entry name" value="Tscrpt_reg_IclR_C"/>
</dbReference>
<name>A0A917H5G7_9MICC</name>
<feature type="domain" description="IclR-ED" evidence="5">
    <location>
        <begin position="70"/>
        <end position="249"/>
    </location>
</feature>
<keyword evidence="1" id="KW-0805">Transcription regulation</keyword>
<keyword evidence="2" id="KW-0238">DNA-binding</keyword>
<dbReference type="InterPro" id="IPR029016">
    <property type="entry name" value="GAF-like_dom_sf"/>
</dbReference>
<dbReference type="GO" id="GO:0003677">
    <property type="term" value="F:DNA binding"/>
    <property type="evidence" value="ECO:0007669"/>
    <property type="project" value="UniProtKB-KW"/>
</dbReference>
<dbReference type="EMBL" id="BMEQ01000028">
    <property type="protein sequence ID" value="GGG67729.1"/>
    <property type="molecule type" value="Genomic_DNA"/>
</dbReference>
<dbReference type="PANTHER" id="PTHR30136">
    <property type="entry name" value="HELIX-TURN-HELIX TRANSCRIPTIONAL REGULATOR, ICLR FAMILY"/>
    <property type="match status" value="1"/>
</dbReference>
<evidence type="ECO:0000313" key="7">
    <source>
        <dbReference type="Proteomes" id="UP000638848"/>
    </source>
</evidence>
<dbReference type="AlphaFoldDB" id="A0A917H5G7"/>
<dbReference type="PANTHER" id="PTHR30136:SF24">
    <property type="entry name" value="HTH-TYPE TRANSCRIPTIONAL REPRESSOR ALLR"/>
    <property type="match status" value="1"/>
</dbReference>
<proteinExistence type="predicted"/>
<dbReference type="Proteomes" id="UP000638848">
    <property type="component" value="Unassembled WGS sequence"/>
</dbReference>
<keyword evidence="7" id="KW-1185">Reference proteome</keyword>
<dbReference type="InterPro" id="IPR050707">
    <property type="entry name" value="HTH_MetabolicPath_Reg"/>
</dbReference>
<organism evidence="6 7">
    <name type="scientific">Kocuria dechangensis</name>
    <dbReference type="NCBI Taxonomy" id="1176249"/>
    <lineage>
        <taxon>Bacteria</taxon>
        <taxon>Bacillati</taxon>
        <taxon>Actinomycetota</taxon>
        <taxon>Actinomycetes</taxon>
        <taxon>Micrococcales</taxon>
        <taxon>Micrococcaceae</taxon>
        <taxon>Kocuria</taxon>
    </lineage>
</organism>
<feature type="domain" description="HTH iclR-type" evidence="4">
    <location>
        <begin position="8"/>
        <end position="69"/>
    </location>
</feature>
<dbReference type="InterPro" id="IPR036390">
    <property type="entry name" value="WH_DNA-bd_sf"/>
</dbReference>
<dbReference type="SUPFAM" id="SSF46785">
    <property type="entry name" value="Winged helix' DNA-binding domain"/>
    <property type="match status" value="1"/>
</dbReference>
<gene>
    <name evidence="6" type="ORF">GCM10011374_35050</name>
</gene>
<dbReference type="RefSeq" id="WP_188539566.1">
    <property type="nucleotide sequence ID" value="NZ_BMEQ01000028.1"/>
</dbReference>
<comment type="caution">
    <text evidence="6">The sequence shown here is derived from an EMBL/GenBank/DDBJ whole genome shotgun (WGS) entry which is preliminary data.</text>
</comment>
<dbReference type="PROSITE" id="PS51078">
    <property type="entry name" value="ICLR_ED"/>
    <property type="match status" value="1"/>
</dbReference>
<dbReference type="Gene3D" id="1.10.10.10">
    <property type="entry name" value="Winged helix-like DNA-binding domain superfamily/Winged helix DNA-binding domain"/>
    <property type="match status" value="1"/>
</dbReference>
<dbReference type="InterPro" id="IPR005471">
    <property type="entry name" value="Tscrpt_reg_IclR_N"/>
</dbReference>
<dbReference type="SUPFAM" id="SSF55781">
    <property type="entry name" value="GAF domain-like"/>
    <property type="match status" value="1"/>
</dbReference>
<dbReference type="PROSITE" id="PS51077">
    <property type="entry name" value="HTH_ICLR"/>
    <property type="match status" value="1"/>
</dbReference>
<protein>
    <submittedName>
        <fullName evidence="6">IclR family transcriptional regulator</fullName>
    </submittedName>
</protein>
<dbReference type="Pfam" id="PF09339">
    <property type="entry name" value="HTH_IclR"/>
    <property type="match status" value="1"/>
</dbReference>
<evidence type="ECO:0000259" key="4">
    <source>
        <dbReference type="PROSITE" id="PS51077"/>
    </source>
</evidence>
<dbReference type="InterPro" id="IPR036388">
    <property type="entry name" value="WH-like_DNA-bd_sf"/>
</dbReference>
<evidence type="ECO:0000256" key="3">
    <source>
        <dbReference type="ARBA" id="ARBA00023163"/>
    </source>
</evidence>
<accession>A0A917H5G7</accession>
<dbReference type="SMART" id="SM00346">
    <property type="entry name" value="HTH_ICLR"/>
    <property type="match status" value="1"/>
</dbReference>